<evidence type="ECO:0000256" key="3">
    <source>
        <dbReference type="ARBA" id="ARBA00022723"/>
    </source>
</evidence>
<organism evidence="10 11">
    <name type="scientific">Robertmurraya siralis</name>
    <dbReference type="NCBI Taxonomy" id="77777"/>
    <lineage>
        <taxon>Bacteria</taxon>
        <taxon>Bacillati</taxon>
        <taxon>Bacillota</taxon>
        <taxon>Bacilli</taxon>
        <taxon>Bacillales</taxon>
        <taxon>Bacillaceae</taxon>
        <taxon>Robertmurraya</taxon>
    </lineage>
</organism>
<name>A0A919WJA0_9BACI</name>
<accession>A0A919WJA0</accession>
<dbReference type="PANTHER" id="PTHR42914">
    <property type="entry name" value="7-CYANO-7-DEAZAGUANINE SYNTHASE"/>
    <property type="match status" value="1"/>
</dbReference>
<dbReference type="GO" id="GO:0046872">
    <property type="term" value="F:metal ion binding"/>
    <property type="evidence" value="ECO:0007669"/>
    <property type="project" value="UniProtKB-KW"/>
</dbReference>
<keyword evidence="4" id="KW-0547">Nucleotide-binding</keyword>
<dbReference type="EC" id="6.3.4.20" evidence="8"/>
<keyword evidence="3" id="KW-0479">Metal-binding</keyword>
<comment type="pathway">
    <text evidence="1">Purine metabolism; 7-cyano-7-deazaguanine biosynthesis.</text>
</comment>
<evidence type="ECO:0000256" key="1">
    <source>
        <dbReference type="ARBA" id="ARBA00005061"/>
    </source>
</evidence>
<dbReference type="PANTHER" id="PTHR42914:SF1">
    <property type="entry name" value="7-CYANO-7-DEAZAGUANINE SYNTHASE"/>
    <property type="match status" value="1"/>
</dbReference>
<keyword evidence="6" id="KW-0067">ATP-binding</keyword>
<dbReference type="GO" id="GO:0016874">
    <property type="term" value="F:ligase activity"/>
    <property type="evidence" value="ECO:0007669"/>
    <property type="project" value="UniProtKB-KW"/>
</dbReference>
<evidence type="ECO:0000256" key="5">
    <source>
        <dbReference type="ARBA" id="ARBA00022833"/>
    </source>
</evidence>
<gene>
    <name evidence="10" type="primary">exsB</name>
    <name evidence="10" type="ORF">J27TS8_27250</name>
</gene>
<evidence type="ECO:0000256" key="7">
    <source>
        <dbReference type="ARBA" id="ARBA00037993"/>
    </source>
</evidence>
<evidence type="ECO:0000256" key="2">
    <source>
        <dbReference type="ARBA" id="ARBA00022598"/>
    </source>
</evidence>
<dbReference type="Gene3D" id="3.40.50.620">
    <property type="entry name" value="HUPs"/>
    <property type="match status" value="1"/>
</dbReference>
<keyword evidence="11" id="KW-1185">Reference proteome</keyword>
<evidence type="ECO:0000256" key="8">
    <source>
        <dbReference type="ARBA" id="ARBA00039149"/>
    </source>
</evidence>
<dbReference type="Pfam" id="PF06508">
    <property type="entry name" value="QueC"/>
    <property type="match status" value="1"/>
</dbReference>
<reference evidence="10" key="1">
    <citation type="submission" date="2021-03" db="EMBL/GenBank/DDBJ databases">
        <title>Antimicrobial resistance genes in bacteria isolated from Japanese honey, and their potential for conferring macrolide and lincosamide resistance in the American foulbrood pathogen Paenibacillus larvae.</title>
        <authorList>
            <person name="Okamoto M."/>
            <person name="Kumagai M."/>
            <person name="Kanamori H."/>
            <person name="Takamatsu D."/>
        </authorList>
    </citation>
    <scope>NUCLEOTIDE SEQUENCE</scope>
    <source>
        <strain evidence="10">J27TS8</strain>
    </source>
</reference>
<evidence type="ECO:0000313" key="11">
    <source>
        <dbReference type="Proteomes" id="UP000682111"/>
    </source>
</evidence>
<evidence type="ECO:0000256" key="4">
    <source>
        <dbReference type="ARBA" id="ARBA00022741"/>
    </source>
</evidence>
<evidence type="ECO:0000313" key="10">
    <source>
        <dbReference type="EMBL" id="GIN62732.1"/>
    </source>
</evidence>
<evidence type="ECO:0000256" key="9">
    <source>
        <dbReference type="ARBA" id="ARBA00047890"/>
    </source>
</evidence>
<dbReference type="SUPFAM" id="SSF52402">
    <property type="entry name" value="Adenine nucleotide alpha hydrolases-like"/>
    <property type="match status" value="1"/>
</dbReference>
<keyword evidence="5" id="KW-0862">Zinc</keyword>
<keyword evidence="2" id="KW-0436">Ligase</keyword>
<dbReference type="AlphaFoldDB" id="A0A919WJA0"/>
<dbReference type="GO" id="GO:0005524">
    <property type="term" value="F:ATP binding"/>
    <property type="evidence" value="ECO:0007669"/>
    <property type="project" value="UniProtKB-KW"/>
</dbReference>
<dbReference type="EMBL" id="BORC01000004">
    <property type="protein sequence ID" value="GIN62732.1"/>
    <property type="molecule type" value="Genomic_DNA"/>
</dbReference>
<comment type="caution">
    <text evidence="10">The sequence shown here is derived from an EMBL/GenBank/DDBJ whole genome shotgun (WGS) entry which is preliminary data.</text>
</comment>
<dbReference type="InterPro" id="IPR018317">
    <property type="entry name" value="QueC"/>
</dbReference>
<sequence length="196" mass="22230">MDSTVLAYWLKNQNKKVLPIFLDYGQHFKDTELNSLKQLLPEEFKKDIRVIDISDIYKLSNSRMIKEPDLWKDDVSADDLYLPYRNLLFLSIAASLAQTEKISEIYSAFINSNHAKEIDCSKEFFDNLGGLLENYGTVSIKMPFRYFSKKEVADLGITLGVPISETFSCQASSTVHCGACPNCIDRLTALNSYSIS</sequence>
<evidence type="ECO:0000256" key="6">
    <source>
        <dbReference type="ARBA" id="ARBA00022840"/>
    </source>
</evidence>
<protein>
    <recommendedName>
        <fullName evidence="8">7-cyano-7-deazaguanine synthase</fullName>
        <ecNumber evidence="8">6.3.4.20</ecNumber>
    </recommendedName>
</protein>
<proteinExistence type="inferred from homology"/>
<dbReference type="Proteomes" id="UP000682111">
    <property type="component" value="Unassembled WGS sequence"/>
</dbReference>
<comment type="similarity">
    <text evidence="7">Belongs to the QueC family.</text>
</comment>
<dbReference type="InterPro" id="IPR014729">
    <property type="entry name" value="Rossmann-like_a/b/a_fold"/>
</dbReference>
<comment type="catalytic activity">
    <reaction evidence="9">
        <text>7-carboxy-7-carbaguanine + NH4(+) + 2 ATP = 7-cyano-7-carbaguanine + 2 AMP + 2 diphosphate + 2 H(+)</text>
        <dbReference type="Rhea" id="RHEA:27982"/>
        <dbReference type="ChEBI" id="CHEBI:15378"/>
        <dbReference type="ChEBI" id="CHEBI:28938"/>
        <dbReference type="ChEBI" id="CHEBI:30616"/>
        <dbReference type="ChEBI" id="CHEBI:33019"/>
        <dbReference type="ChEBI" id="CHEBI:45075"/>
        <dbReference type="ChEBI" id="CHEBI:61036"/>
        <dbReference type="ChEBI" id="CHEBI:456215"/>
        <dbReference type="EC" id="6.3.4.20"/>
    </reaction>
</comment>